<feature type="transmembrane region" description="Helical" evidence="1">
    <location>
        <begin position="12"/>
        <end position="29"/>
    </location>
</feature>
<sequence>MSSRGARVVRGFAAAGVATLVAALFHVAGGGQAPSAVALTLSLTFSSLACIALAGKRLALWRLALSVLLSQFLFHALFSLSPSESFSGMPAGGHFHAGMHLTLLPGAATDPALVVEGWAMWLAHIAAAALTIVVLRHGEHTFWAVCGFASYRLRRFFDRVAGPCPTAAGTSRGRVEPVPLTLPSPRAVLGGMRHRGPP</sequence>
<dbReference type="RefSeq" id="WP_021756035.1">
    <property type="nucleotide sequence ID" value="NC_022438.1"/>
</dbReference>
<proteinExistence type="predicted"/>
<dbReference type="STRING" id="1389489.O159_26600"/>
<gene>
    <name evidence="2" type="ORF">O159_26600</name>
</gene>
<keyword evidence="1" id="KW-1133">Transmembrane helix</keyword>
<evidence type="ECO:0000313" key="3">
    <source>
        <dbReference type="Proteomes" id="UP000016743"/>
    </source>
</evidence>
<dbReference type="HOGENOM" id="CLU_105771_0_0_11"/>
<evidence type="ECO:0000313" key="2">
    <source>
        <dbReference type="EMBL" id="AGW42570.1"/>
    </source>
</evidence>
<accession>U3P8G8</accession>
<dbReference type="eggNOG" id="ENOG5033143">
    <property type="taxonomic scope" value="Bacteria"/>
</dbReference>
<organism evidence="2 3">
    <name type="scientific">Leifsonia xyli subsp. cynodontis DSM 46306</name>
    <dbReference type="NCBI Taxonomy" id="1389489"/>
    <lineage>
        <taxon>Bacteria</taxon>
        <taxon>Bacillati</taxon>
        <taxon>Actinomycetota</taxon>
        <taxon>Actinomycetes</taxon>
        <taxon>Micrococcales</taxon>
        <taxon>Microbacteriaceae</taxon>
        <taxon>Leifsonia</taxon>
    </lineage>
</organism>
<keyword evidence="3" id="KW-1185">Reference proteome</keyword>
<dbReference type="OrthoDB" id="5125396at2"/>
<reference evidence="2 3" key="1">
    <citation type="journal article" date="2013" name="Genome Announc.">
        <title>Complete Genome Sequence of Leifsonia xyli subsp. cynodontis Strain DSM46306, a Gram-Positive Bacterial Pathogen of Grasses.</title>
        <authorList>
            <person name="Monteiro-Vitorello C.B."/>
            <person name="Zerillo M.M."/>
            <person name="Van Sluys M.A."/>
            <person name="Camargo L.E."/>
            <person name="Kitajima J.P."/>
        </authorList>
    </citation>
    <scope>NUCLEOTIDE SEQUENCE [LARGE SCALE GENOMIC DNA]</scope>
    <source>
        <strain evidence="2 3">DSM 46306</strain>
    </source>
</reference>
<keyword evidence="1" id="KW-0472">Membrane</keyword>
<dbReference type="PATRIC" id="fig|1389489.3.peg.2551"/>
<protein>
    <submittedName>
        <fullName evidence="2">Uncharacterized protein</fullName>
    </submittedName>
</protein>
<dbReference type="Proteomes" id="UP000016743">
    <property type="component" value="Chromosome"/>
</dbReference>
<feature type="transmembrane region" description="Helical" evidence="1">
    <location>
        <begin position="60"/>
        <end position="80"/>
    </location>
</feature>
<dbReference type="KEGG" id="lxy:O159_26600"/>
<feature type="transmembrane region" description="Helical" evidence="1">
    <location>
        <begin position="35"/>
        <end position="53"/>
    </location>
</feature>
<dbReference type="AlphaFoldDB" id="U3P8G8"/>
<keyword evidence="1" id="KW-0812">Transmembrane</keyword>
<evidence type="ECO:0000256" key="1">
    <source>
        <dbReference type="SAM" id="Phobius"/>
    </source>
</evidence>
<dbReference type="EMBL" id="CP006734">
    <property type="protein sequence ID" value="AGW42570.1"/>
    <property type="molecule type" value="Genomic_DNA"/>
</dbReference>
<feature type="transmembrane region" description="Helical" evidence="1">
    <location>
        <begin position="118"/>
        <end position="135"/>
    </location>
</feature>
<name>U3P8G8_LEIXC</name>